<reference evidence="9 10" key="1">
    <citation type="submission" date="2024-09" db="EMBL/GenBank/DDBJ databases">
        <authorList>
            <person name="Sun Q."/>
            <person name="Mori K."/>
        </authorList>
    </citation>
    <scope>NUCLEOTIDE SEQUENCE [LARGE SCALE GENOMIC DNA]</scope>
    <source>
        <strain evidence="9 10">CCM 7228</strain>
    </source>
</reference>
<dbReference type="InterPro" id="IPR014026">
    <property type="entry name" value="UDP-Glc/GDP-Man_DH_dimer"/>
</dbReference>
<keyword evidence="4 7" id="KW-0560">Oxidoreductase</keyword>
<dbReference type="SUPFAM" id="SSF52413">
    <property type="entry name" value="UDP-glucose/GDP-mannose dehydrogenase C-terminal domain"/>
    <property type="match status" value="1"/>
</dbReference>
<organism evidence="9 10">
    <name type="scientific">Metabacillus herbersteinensis</name>
    <dbReference type="NCBI Taxonomy" id="283816"/>
    <lineage>
        <taxon>Bacteria</taxon>
        <taxon>Bacillati</taxon>
        <taxon>Bacillota</taxon>
        <taxon>Bacilli</taxon>
        <taxon>Bacillales</taxon>
        <taxon>Bacillaceae</taxon>
        <taxon>Metabacillus</taxon>
    </lineage>
</organism>
<dbReference type="InterPro" id="IPR036220">
    <property type="entry name" value="UDP-Glc/GDP-Man_DH_C_sf"/>
</dbReference>
<protein>
    <recommendedName>
        <fullName evidence="3 7">UDP-glucose 6-dehydrogenase</fullName>
        <ecNumber evidence="3 7">1.1.1.22</ecNumber>
    </recommendedName>
</protein>
<keyword evidence="10" id="KW-1185">Reference proteome</keyword>
<dbReference type="InterPro" id="IPR008927">
    <property type="entry name" value="6-PGluconate_DH-like_C_sf"/>
</dbReference>
<proteinExistence type="inferred from homology"/>
<dbReference type="Proteomes" id="UP001589854">
    <property type="component" value="Unassembled WGS sequence"/>
</dbReference>
<dbReference type="GO" id="GO:0016491">
    <property type="term" value="F:oxidoreductase activity"/>
    <property type="evidence" value="ECO:0007669"/>
    <property type="project" value="UniProtKB-KW"/>
</dbReference>
<dbReference type="PIRSF" id="PIRSF500134">
    <property type="entry name" value="UDPglc_DH_bac"/>
    <property type="match status" value="1"/>
</dbReference>
<dbReference type="InterPro" id="IPR028357">
    <property type="entry name" value="UDPglc_DH_bac"/>
</dbReference>
<dbReference type="PANTHER" id="PTHR43750:SF3">
    <property type="entry name" value="UDP-GLUCOSE 6-DEHYDROGENASE TUAD"/>
    <property type="match status" value="1"/>
</dbReference>
<dbReference type="EC" id="1.1.1.22" evidence="3 7"/>
<dbReference type="InterPro" id="IPR017476">
    <property type="entry name" value="UDP-Glc/GDP-Man"/>
</dbReference>
<dbReference type="InterPro" id="IPR036291">
    <property type="entry name" value="NAD(P)-bd_dom_sf"/>
</dbReference>
<name>A0ABV6GE31_9BACI</name>
<dbReference type="NCBIfam" id="TIGR03026">
    <property type="entry name" value="NDP-sugDHase"/>
    <property type="match status" value="1"/>
</dbReference>
<comment type="catalytic activity">
    <reaction evidence="6 7">
        <text>UDP-alpha-D-glucose + 2 NAD(+) + H2O = UDP-alpha-D-glucuronate + 2 NADH + 3 H(+)</text>
        <dbReference type="Rhea" id="RHEA:23596"/>
        <dbReference type="ChEBI" id="CHEBI:15377"/>
        <dbReference type="ChEBI" id="CHEBI:15378"/>
        <dbReference type="ChEBI" id="CHEBI:57540"/>
        <dbReference type="ChEBI" id="CHEBI:57945"/>
        <dbReference type="ChEBI" id="CHEBI:58052"/>
        <dbReference type="ChEBI" id="CHEBI:58885"/>
        <dbReference type="EC" id="1.1.1.22"/>
    </reaction>
</comment>
<dbReference type="InterPro" id="IPR014027">
    <property type="entry name" value="UDP-Glc/GDP-Man_DH_C"/>
</dbReference>
<dbReference type="EMBL" id="JBHLVO010000007">
    <property type="protein sequence ID" value="MFC0271937.1"/>
    <property type="molecule type" value="Genomic_DNA"/>
</dbReference>
<evidence type="ECO:0000256" key="3">
    <source>
        <dbReference type="ARBA" id="ARBA00012954"/>
    </source>
</evidence>
<evidence type="ECO:0000313" key="9">
    <source>
        <dbReference type="EMBL" id="MFC0271937.1"/>
    </source>
</evidence>
<dbReference type="SUPFAM" id="SSF48179">
    <property type="entry name" value="6-phosphogluconate dehydrogenase C-terminal domain-like"/>
    <property type="match status" value="1"/>
</dbReference>
<evidence type="ECO:0000256" key="5">
    <source>
        <dbReference type="ARBA" id="ARBA00023027"/>
    </source>
</evidence>
<dbReference type="Pfam" id="PF00984">
    <property type="entry name" value="UDPG_MGDP_dh"/>
    <property type="match status" value="1"/>
</dbReference>
<dbReference type="SMART" id="SM00984">
    <property type="entry name" value="UDPG_MGDP_dh_C"/>
    <property type="match status" value="1"/>
</dbReference>
<evidence type="ECO:0000256" key="7">
    <source>
        <dbReference type="PIRNR" id="PIRNR000124"/>
    </source>
</evidence>
<dbReference type="PANTHER" id="PTHR43750">
    <property type="entry name" value="UDP-GLUCOSE 6-DEHYDROGENASE TUAD"/>
    <property type="match status" value="1"/>
</dbReference>
<evidence type="ECO:0000256" key="2">
    <source>
        <dbReference type="ARBA" id="ARBA00006601"/>
    </source>
</evidence>
<dbReference type="SUPFAM" id="SSF51735">
    <property type="entry name" value="NAD(P)-binding Rossmann-fold domains"/>
    <property type="match status" value="1"/>
</dbReference>
<comment type="pathway">
    <text evidence="1">Nucleotide-sugar biosynthesis; UDP-alpha-D-glucuronate biosynthesis; UDP-alpha-D-glucuronate from UDP-alpha-D-glucose: step 1/1.</text>
</comment>
<dbReference type="RefSeq" id="WP_378933751.1">
    <property type="nucleotide sequence ID" value="NZ_JBHLVO010000007.1"/>
</dbReference>
<dbReference type="PIRSF" id="PIRSF000124">
    <property type="entry name" value="UDPglc_GDPman_dh"/>
    <property type="match status" value="1"/>
</dbReference>
<dbReference type="InterPro" id="IPR001732">
    <property type="entry name" value="UDP-Glc/GDP-Man_DH_N"/>
</dbReference>
<keyword evidence="5 7" id="KW-0520">NAD</keyword>
<accession>A0ABV6GE31</accession>
<dbReference type="Pfam" id="PF03720">
    <property type="entry name" value="UDPG_MGDP_dh_C"/>
    <property type="match status" value="1"/>
</dbReference>
<dbReference type="Pfam" id="PF03721">
    <property type="entry name" value="UDPG_MGDP_dh_N"/>
    <property type="match status" value="1"/>
</dbReference>
<sequence>MNISVIGLGKLGLATAACFASKGHSVIGLDKNDFIMNELLQKRCPIDEAGLPELLEKSWEYLKITRDMKEAVDGSDITLIITPTPSNKDHRFNNEYIEQALKAIAPYLKDKAEYHIVDVVSTVMPRSSDQVFKPLLEKLTGKTCGKDFSLVYNPEFIALGSVIKNFLYPDMVLIGASDQYAADQLEKLYVTTCESSPSIAKMSLINAEITKLSLNCYVTMKISFANELASICEKVPGADIDIITDAIGEDSRVGKKYLNGGLGFGGPCFPRDNLAFQAFADEFGVKARLGKQVTEINHNVVDRLNRIIQENVNKGEKVSLLGISYKPGTHIIENSQPITFAQQLQRAGFKVALHDPKALDSAKEQLGNDIDYCEDIYHCIAGASAIVLLTNWGYYKEVDWDKVGKIANENVLLLDSWRSLKELSKVSRFNYVALGIGKE</sequence>
<evidence type="ECO:0000259" key="8">
    <source>
        <dbReference type="SMART" id="SM00984"/>
    </source>
</evidence>
<dbReference type="Gene3D" id="1.20.5.100">
    <property type="entry name" value="Cytochrome c1, transmembrane anchor, C-terminal"/>
    <property type="match status" value="1"/>
</dbReference>
<feature type="domain" description="UDP-glucose/GDP-mannose dehydrogenase C-terminal" evidence="8">
    <location>
        <begin position="319"/>
        <end position="422"/>
    </location>
</feature>
<evidence type="ECO:0000256" key="4">
    <source>
        <dbReference type="ARBA" id="ARBA00023002"/>
    </source>
</evidence>
<gene>
    <name evidence="9" type="ORF">ACFFIX_10790</name>
</gene>
<dbReference type="Gene3D" id="3.40.50.720">
    <property type="entry name" value="NAD(P)-binding Rossmann-like Domain"/>
    <property type="match status" value="2"/>
</dbReference>
<evidence type="ECO:0000256" key="1">
    <source>
        <dbReference type="ARBA" id="ARBA00004701"/>
    </source>
</evidence>
<comment type="caution">
    <text evidence="9">The sequence shown here is derived from an EMBL/GenBank/DDBJ whole genome shotgun (WGS) entry which is preliminary data.</text>
</comment>
<evidence type="ECO:0000313" key="10">
    <source>
        <dbReference type="Proteomes" id="UP001589854"/>
    </source>
</evidence>
<comment type="similarity">
    <text evidence="2 7">Belongs to the UDP-glucose/GDP-mannose dehydrogenase family.</text>
</comment>
<evidence type="ECO:0000256" key="6">
    <source>
        <dbReference type="ARBA" id="ARBA00047473"/>
    </source>
</evidence>